<keyword evidence="4" id="KW-1185">Reference proteome</keyword>
<dbReference type="AlphaFoldDB" id="S8FU74"/>
<dbReference type="Pfam" id="PF07956">
    <property type="entry name" value="DUF1690"/>
    <property type="match status" value="1"/>
</dbReference>
<gene>
    <name evidence="3" type="ORF">FOMPIDRAFT_1160967</name>
</gene>
<dbReference type="HOGENOM" id="CLU_093897_1_0_1"/>
<feature type="region of interest" description="Disordered" evidence="2">
    <location>
        <begin position="83"/>
        <end position="106"/>
    </location>
</feature>
<dbReference type="eggNOG" id="ENOG502S60H">
    <property type="taxonomic scope" value="Eukaryota"/>
</dbReference>
<dbReference type="EMBL" id="KE504139">
    <property type="protein sequence ID" value="EPT01750.1"/>
    <property type="molecule type" value="Genomic_DNA"/>
</dbReference>
<dbReference type="InParanoid" id="S8FU74"/>
<dbReference type="InterPro" id="IPR012471">
    <property type="entry name" value="DUF1690"/>
</dbReference>
<keyword evidence="1" id="KW-0175">Coiled coil</keyword>
<reference evidence="3 4" key="1">
    <citation type="journal article" date="2012" name="Science">
        <title>The Paleozoic origin of enzymatic lignin decomposition reconstructed from 31 fungal genomes.</title>
        <authorList>
            <person name="Floudas D."/>
            <person name="Binder M."/>
            <person name="Riley R."/>
            <person name="Barry K."/>
            <person name="Blanchette R.A."/>
            <person name="Henrissat B."/>
            <person name="Martinez A.T."/>
            <person name="Otillar R."/>
            <person name="Spatafora J.W."/>
            <person name="Yadav J.S."/>
            <person name="Aerts A."/>
            <person name="Benoit I."/>
            <person name="Boyd A."/>
            <person name="Carlson A."/>
            <person name="Copeland A."/>
            <person name="Coutinho P.M."/>
            <person name="de Vries R.P."/>
            <person name="Ferreira P."/>
            <person name="Findley K."/>
            <person name="Foster B."/>
            <person name="Gaskell J."/>
            <person name="Glotzer D."/>
            <person name="Gorecki P."/>
            <person name="Heitman J."/>
            <person name="Hesse C."/>
            <person name="Hori C."/>
            <person name="Igarashi K."/>
            <person name="Jurgens J.A."/>
            <person name="Kallen N."/>
            <person name="Kersten P."/>
            <person name="Kohler A."/>
            <person name="Kuees U."/>
            <person name="Kumar T.K.A."/>
            <person name="Kuo A."/>
            <person name="LaButti K."/>
            <person name="Larrondo L.F."/>
            <person name="Lindquist E."/>
            <person name="Ling A."/>
            <person name="Lombard V."/>
            <person name="Lucas S."/>
            <person name="Lundell T."/>
            <person name="Martin R."/>
            <person name="McLaughlin D.J."/>
            <person name="Morgenstern I."/>
            <person name="Morin E."/>
            <person name="Murat C."/>
            <person name="Nagy L.G."/>
            <person name="Nolan M."/>
            <person name="Ohm R.A."/>
            <person name="Patyshakuliyeva A."/>
            <person name="Rokas A."/>
            <person name="Ruiz-Duenas F.J."/>
            <person name="Sabat G."/>
            <person name="Salamov A."/>
            <person name="Samejima M."/>
            <person name="Schmutz J."/>
            <person name="Slot J.C."/>
            <person name="St John F."/>
            <person name="Stenlid J."/>
            <person name="Sun H."/>
            <person name="Sun S."/>
            <person name="Syed K."/>
            <person name="Tsang A."/>
            <person name="Wiebenga A."/>
            <person name="Young D."/>
            <person name="Pisabarro A."/>
            <person name="Eastwood D.C."/>
            <person name="Martin F."/>
            <person name="Cullen D."/>
            <person name="Grigoriev I.V."/>
            <person name="Hibbett D.S."/>
        </authorList>
    </citation>
    <scope>NUCLEOTIDE SEQUENCE</scope>
    <source>
        <strain evidence="4">FP-58527</strain>
    </source>
</reference>
<evidence type="ECO:0000313" key="3">
    <source>
        <dbReference type="EMBL" id="EPT01750.1"/>
    </source>
</evidence>
<dbReference type="OrthoDB" id="5544375at2759"/>
<evidence type="ECO:0000256" key="2">
    <source>
        <dbReference type="SAM" id="MobiDB-lite"/>
    </source>
</evidence>
<proteinExistence type="predicted"/>
<name>S8FU74_FOMSC</name>
<sequence length="179" mass="19810">MGANQSTPQTDEKVFSAETPIQFSQDVVNQLADHIASPDPPPERQSSIDAQIRARIQSELARLRSEEEEVKAEIESALEKENLDRERAMAGAESSEEGEAGTVKSSAALLGDLEELRSKVDRFKARKELEGYAQVQAKGEAVVSCYKNSSSRALDCWREVSDFKASVAQLEEQYVHSLH</sequence>
<protein>
    <recommendedName>
        <fullName evidence="5">DUF1690 domain-containing protein</fullName>
    </recommendedName>
</protein>
<evidence type="ECO:0000313" key="4">
    <source>
        <dbReference type="Proteomes" id="UP000015241"/>
    </source>
</evidence>
<accession>S8FU74</accession>
<evidence type="ECO:0000256" key="1">
    <source>
        <dbReference type="SAM" id="Coils"/>
    </source>
</evidence>
<feature type="coiled-coil region" evidence="1">
    <location>
        <begin position="53"/>
        <end position="80"/>
    </location>
</feature>
<evidence type="ECO:0008006" key="5">
    <source>
        <dbReference type="Google" id="ProtNLM"/>
    </source>
</evidence>
<organism evidence="3 4">
    <name type="scientific">Fomitopsis schrenkii</name>
    <name type="common">Brown rot fungus</name>
    <dbReference type="NCBI Taxonomy" id="2126942"/>
    <lineage>
        <taxon>Eukaryota</taxon>
        <taxon>Fungi</taxon>
        <taxon>Dikarya</taxon>
        <taxon>Basidiomycota</taxon>
        <taxon>Agaricomycotina</taxon>
        <taxon>Agaricomycetes</taxon>
        <taxon>Polyporales</taxon>
        <taxon>Fomitopsis</taxon>
    </lineage>
</organism>
<dbReference type="Proteomes" id="UP000015241">
    <property type="component" value="Unassembled WGS sequence"/>
</dbReference>